<feature type="signal peptide" evidence="1">
    <location>
        <begin position="1"/>
        <end position="20"/>
    </location>
</feature>
<feature type="chain" id="PRO_5022844095" evidence="1">
    <location>
        <begin position="21"/>
        <end position="570"/>
    </location>
</feature>
<dbReference type="Pfam" id="PF19872">
    <property type="entry name" value="DUF6345"/>
    <property type="match status" value="1"/>
</dbReference>
<dbReference type="InterPro" id="IPR045926">
    <property type="entry name" value="DUF6345"/>
</dbReference>
<sequence>MHLKPFTLGILFGYLPFACAWVDFDPKLITNLHLTESLPILSLGPPARIPTDLMNQFIISISPHAQLLTNETLGGQFAYDGDRLVAFVDAATGETRVFPNLENVYAASGPIDISRAFNYTKLNESFPADHTNISVVPGSNLVGNIVHREGNFSEQELYLTHALVKRNITSSGRIYPVCGPGSLASFGIAGDGTVRSLSYLWHPATFTGEVMIPNSSTIAYDAIKSQLEPVGQSSGLVKVDGVEVCFYDSASRFMQPVYRVWGTLHADKASNASAPAHIQGFIPIGGNSPELIPSVVVAGNNTDPTLPTNQTTVDNDGEDKVVTRRSVKPDIKVGRYVVRDDTTQWVTNANDFLSALRKPLSLFGLGSPFVNFLNTQYYWAYPYLFTSSKNSFINSVHLADTEVHGNWHFFTTEKNCCDGVSITDIPADGYGGGAGGILAYWIIHSCEVIPTITDYSAADRHRAFDDWWRIFNGLHAVVGYRTEMFIGDKAMPTFGRSIALGAPFVSSWLQAVHDDALYKNKYTYFDGNRGFMEPLGRASAVVVCGHEKDVVWQVENLGRPNCLREFWYEN</sequence>
<accession>A0A5C3LYA4</accession>
<organism evidence="2 3">
    <name type="scientific">Crucibulum laeve</name>
    <dbReference type="NCBI Taxonomy" id="68775"/>
    <lineage>
        <taxon>Eukaryota</taxon>
        <taxon>Fungi</taxon>
        <taxon>Dikarya</taxon>
        <taxon>Basidiomycota</taxon>
        <taxon>Agaricomycotina</taxon>
        <taxon>Agaricomycetes</taxon>
        <taxon>Agaricomycetidae</taxon>
        <taxon>Agaricales</taxon>
        <taxon>Agaricineae</taxon>
        <taxon>Nidulariaceae</taxon>
        <taxon>Crucibulum</taxon>
    </lineage>
</organism>
<evidence type="ECO:0000256" key="1">
    <source>
        <dbReference type="SAM" id="SignalP"/>
    </source>
</evidence>
<dbReference type="EMBL" id="ML213606">
    <property type="protein sequence ID" value="TFK37822.1"/>
    <property type="molecule type" value="Genomic_DNA"/>
</dbReference>
<dbReference type="OrthoDB" id="5424205at2759"/>
<protein>
    <submittedName>
        <fullName evidence="2">Uncharacterized protein</fullName>
    </submittedName>
</protein>
<keyword evidence="1" id="KW-0732">Signal</keyword>
<name>A0A5C3LYA4_9AGAR</name>
<dbReference type="AlphaFoldDB" id="A0A5C3LYA4"/>
<reference evidence="2 3" key="1">
    <citation type="journal article" date="2019" name="Nat. Ecol. Evol.">
        <title>Megaphylogeny resolves global patterns of mushroom evolution.</title>
        <authorList>
            <person name="Varga T."/>
            <person name="Krizsan K."/>
            <person name="Foldi C."/>
            <person name="Dima B."/>
            <person name="Sanchez-Garcia M."/>
            <person name="Sanchez-Ramirez S."/>
            <person name="Szollosi G.J."/>
            <person name="Szarkandi J.G."/>
            <person name="Papp V."/>
            <person name="Albert L."/>
            <person name="Andreopoulos W."/>
            <person name="Angelini C."/>
            <person name="Antonin V."/>
            <person name="Barry K.W."/>
            <person name="Bougher N.L."/>
            <person name="Buchanan P."/>
            <person name="Buyck B."/>
            <person name="Bense V."/>
            <person name="Catcheside P."/>
            <person name="Chovatia M."/>
            <person name="Cooper J."/>
            <person name="Damon W."/>
            <person name="Desjardin D."/>
            <person name="Finy P."/>
            <person name="Geml J."/>
            <person name="Haridas S."/>
            <person name="Hughes K."/>
            <person name="Justo A."/>
            <person name="Karasinski D."/>
            <person name="Kautmanova I."/>
            <person name="Kiss B."/>
            <person name="Kocsube S."/>
            <person name="Kotiranta H."/>
            <person name="LaButti K.M."/>
            <person name="Lechner B.E."/>
            <person name="Liimatainen K."/>
            <person name="Lipzen A."/>
            <person name="Lukacs Z."/>
            <person name="Mihaltcheva S."/>
            <person name="Morgado L.N."/>
            <person name="Niskanen T."/>
            <person name="Noordeloos M.E."/>
            <person name="Ohm R.A."/>
            <person name="Ortiz-Santana B."/>
            <person name="Ovrebo C."/>
            <person name="Racz N."/>
            <person name="Riley R."/>
            <person name="Savchenko A."/>
            <person name="Shiryaev A."/>
            <person name="Soop K."/>
            <person name="Spirin V."/>
            <person name="Szebenyi C."/>
            <person name="Tomsovsky M."/>
            <person name="Tulloss R.E."/>
            <person name="Uehling J."/>
            <person name="Grigoriev I.V."/>
            <person name="Vagvolgyi C."/>
            <person name="Papp T."/>
            <person name="Martin F.M."/>
            <person name="Miettinen O."/>
            <person name="Hibbett D.S."/>
            <person name="Nagy L.G."/>
        </authorList>
    </citation>
    <scope>NUCLEOTIDE SEQUENCE [LARGE SCALE GENOMIC DNA]</scope>
    <source>
        <strain evidence="2 3">CBS 166.37</strain>
    </source>
</reference>
<evidence type="ECO:0000313" key="2">
    <source>
        <dbReference type="EMBL" id="TFK37822.1"/>
    </source>
</evidence>
<evidence type="ECO:0000313" key="3">
    <source>
        <dbReference type="Proteomes" id="UP000308652"/>
    </source>
</evidence>
<gene>
    <name evidence="2" type="ORF">BDQ12DRAFT_140078</name>
</gene>
<dbReference type="Proteomes" id="UP000308652">
    <property type="component" value="Unassembled WGS sequence"/>
</dbReference>
<proteinExistence type="predicted"/>
<keyword evidence="3" id="KW-1185">Reference proteome</keyword>